<name>A0A8W8NP78_MAGGI</name>
<protein>
    <submittedName>
        <fullName evidence="2">Uncharacterized protein</fullName>
    </submittedName>
</protein>
<dbReference type="Proteomes" id="UP000005408">
    <property type="component" value="Unassembled WGS sequence"/>
</dbReference>
<evidence type="ECO:0000313" key="3">
    <source>
        <dbReference type="Proteomes" id="UP000005408"/>
    </source>
</evidence>
<accession>A0A8W8NP78</accession>
<evidence type="ECO:0000256" key="1">
    <source>
        <dbReference type="SAM" id="SignalP"/>
    </source>
</evidence>
<dbReference type="AlphaFoldDB" id="A0A8W8NP78"/>
<proteinExistence type="predicted"/>
<feature type="signal peptide" evidence="1">
    <location>
        <begin position="1"/>
        <end position="17"/>
    </location>
</feature>
<keyword evidence="1" id="KW-0732">Signal</keyword>
<evidence type="ECO:0000313" key="2">
    <source>
        <dbReference type="EnsemblMetazoa" id="G6601.1:cds"/>
    </source>
</evidence>
<dbReference type="EnsemblMetazoa" id="G6601.1">
    <property type="protein sequence ID" value="G6601.1:cds"/>
    <property type="gene ID" value="G6601"/>
</dbReference>
<keyword evidence="3" id="KW-1185">Reference proteome</keyword>
<feature type="chain" id="PRO_5036444823" evidence="1">
    <location>
        <begin position="18"/>
        <end position="109"/>
    </location>
</feature>
<reference evidence="2" key="1">
    <citation type="submission" date="2022-08" db="UniProtKB">
        <authorList>
            <consortium name="EnsemblMetazoa"/>
        </authorList>
    </citation>
    <scope>IDENTIFICATION</scope>
    <source>
        <strain evidence="2">05x7-T-G4-1.051#20</strain>
    </source>
</reference>
<sequence>MNTVCILIVLCLCVANGDESCDRKEMEDTICSLCSQRKGNQSGHRIAFFHTCRKMSQLIPSPNIRHLSMIALKLITEKHMTQDLANLQLLKAGFMCFIQALLHLTNLTA</sequence>
<organism evidence="2 3">
    <name type="scientific">Magallana gigas</name>
    <name type="common">Pacific oyster</name>
    <name type="synonym">Crassostrea gigas</name>
    <dbReference type="NCBI Taxonomy" id="29159"/>
    <lineage>
        <taxon>Eukaryota</taxon>
        <taxon>Metazoa</taxon>
        <taxon>Spiralia</taxon>
        <taxon>Lophotrochozoa</taxon>
        <taxon>Mollusca</taxon>
        <taxon>Bivalvia</taxon>
        <taxon>Autobranchia</taxon>
        <taxon>Pteriomorphia</taxon>
        <taxon>Ostreida</taxon>
        <taxon>Ostreoidea</taxon>
        <taxon>Ostreidae</taxon>
        <taxon>Magallana</taxon>
    </lineage>
</organism>